<sequence>MCAAGDPKVSTARPIVDTKGIRTPAHIQLKLKKLQVQDERMATIERDNRLLSSKLSDIVQSKGLVDHRNHYLGNSLNADKRRDELLQITQQNQAIYERITARKSDYRRQLWLDDWEKAEHRRDDIARYPRGAVNKQKSKRRVTFAGSNSEPSETSSERTSHSEINTDQEEDVEVEEDQIDENISTPSE</sequence>
<dbReference type="Proteomes" id="UP001157502">
    <property type="component" value="Chromosome 18"/>
</dbReference>
<proteinExistence type="predicted"/>
<accession>A0ACC2G404</accession>
<evidence type="ECO:0000313" key="1">
    <source>
        <dbReference type="EMBL" id="KAJ7998354.1"/>
    </source>
</evidence>
<organism evidence="1 2">
    <name type="scientific">Dallia pectoralis</name>
    <name type="common">Alaska blackfish</name>
    <dbReference type="NCBI Taxonomy" id="75939"/>
    <lineage>
        <taxon>Eukaryota</taxon>
        <taxon>Metazoa</taxon>
        <taxon>Chordata</taxon>
        <taxon>Craniata</taxon>
        <taxon>Vertebrata</taxon>
        <taxon>Euteleostomi</taxon>
        <taxon>Actinopterygii</taxon>
        <taxon>Neopterygii</taxon>
        <taxon>Teleostei</taxon>
        <taxon>Protacanthopterygii</taxon>
        <taxon>Esociformes</taxon>
        <taxon>Umbridae</taxon>
        <taxon>Dallia</taxon>
    </lineage>
</organism>
<name>A0ACC2G404_DALPE</name>
<gene>
    <name evidence="1" type="ORF">DPEC_G00221830</name>
</gene>
<keyword evidence="2" id="KW-1185">Reference proteome</keyword>
<comment type="caution">
    <text evidence="1">The sequence shown here is derived from an EMBL/GenBank/DDBJ whole genome shotgun (WGS) entry which is preliminary data.</text>
</comment>
<reference evidence="1" key="1">
    <citation type="submission" date="2021-05" db="EMBL/GenBank/DDBJ databases">
        <authorList>
            <person name="Pan Q."/>
            <person name="Jouanno E."/>
            <person name="Zahm M."/>
            <person name="Klopp C."/>
            <person name="Cabau C."/>
            <person name="Louis A."/>
            <person name="Berthelot C."/>
            <person name="Parey E."/>
            <person name="Roest Crollius H."/>
            <person name="Montfort J."/>
            <person name="Robinson-Rechavi M."/>
            <person name="Bouchez O."/>
            <person name="Lampietro C."/>
            <person name="Lopez Roques C."/>
            <person name="Donnadieu C."/>
            <person name="Postlethwait J."/>
            <person name="Bobe J."/>
            <person name="Dillon D."/>
            <person name="Chandos A."/>
            <person name="von Hippel F."/>
            <person name="Guiguen Y."/>
        </authorList>
    </citation>
    <scope>NUCLEOTIDE SEQUENCE</scope>
    <source>
        <strain evidence="1">YG-Jan2019</strain>
    </source>
</reference>
<evidence type="ECO:0000313" key="2">
    <source>
        <dbReference type="Proteomes" id="UP001157502"/>
    </source>
</evidence>
<dbReference type="EMBL" id="CM055745">
    <property type="protein sequence ID" value="KAJ7998354.1"/>
    <property type="molecule type" value="Genomic_DNA"/>
</dbReference>
<protein>
    <submittedName>
        <fullName evidence="1">Uncharacterized protein</fullName>
    </submittedName>
</protein>